<dbReference type="GO" id="GO:0008237">
    <property type="term" value="F:metallopeptidase activity"/>
    <property type="evidence" value="ECO:0007669"/>
    <property type="project" value="UniProtKB-KW"/>
</dbReference>
<feature type="transmembrane region" description="Helical" evidence="1">
    <location>
        <begin position="44"/>
        <end position="66"/>
    </location>
</feature>
<feature type="transmembrane region" description="Helical" evidence="1">
    <location>
        <begin position="141"/>
        <end position="160"/>
    </location>
</feature>
<evidence type="ECO:0000256" key="1">
    <source>
        <dbReference type="SAM" id="Phobius"/>
    </source>
</evidence>
<feature type="domain" description="CAAX prenyl protease 2/Lysostaphin resistance protein A-like" evidence="2">
    <location>
        <begin position="112"/>
        <end position="191"/>
    </location>
</feature>
<keyword evidence="1" id="KW-1133">Transmembrane helix</keyword>
<evidence type="ECO:0000259" key="2">
    <source>
        <dbReference type="Pfam" id="PF02517"/>
    </source>
</evidence>
<dbReference type="GO" id="GO:0080120">
    <property type="term" value="P:CAAX-box protein maturation"/>
    <property type="evidence" value="ECO:0007669"/>
    <property type="project" value="UniProtKB-ARBA"/>
</dbReference>
<feature type="transmembrane region" description="Helical" evidence="1">
    <location>
        <begin position="14"/>
        <end position="32"/>
    </location>
</feature>
<keyword evidence="1" id="KW-0472">Membrane</keyword>
<accession>A0A8J7W7M5</accession>
<name>A0A8J7W7M5_9FIRM</name>
<feature type="transmembrane region" description="Helical" evidence="1">
    <location>
        <begin position="112"/>
        <end position="129"/>
    </location>
</feature>
<feature type="transmembrane region" description="Helical" evidence="1">
    <location>
        <begin position="82"/>
        <end position="100"/>
    </location>
</feature>
<protein>
    <submittedName>
        <fullName evidence="3">CPBP family intramembrane metalloprotease</fullName>
    </submittedName>
</protein>
<dbReference type="GO" id="GO:0004175">
    <property type="term" value="F:endopeptidase activity"/>
    <property type="evidence" value="ECO:0007669"/>
    <property type="project" value="UniProtKB-ARBA"/>
</dbReference>
<keyword evidence="3" id="KW-0645">Protease</keyword>
<dbReference type="EMBL" id="JAGSND010000038">
    <property type="protein sequence ID" value="MBR0600615.1"/>
    <property type="molecule type" value="Genomic_DNA"/>
</dbReference>
<gene>
    <name evidence="3" type="ORF">KCX82_22350</name>
</gene>
<feature type="transmembrane region" description="Helical" evidence="1">
    <location>
        <begin position="216"/>
        <end position="234"/>
    </location>
</feature>
<evidence type="ECO:0000313" key="3">
    <source>
        <dbReference type="EMBL" id="MBR0600615.1"/>
    </source>
</evidence>
<dbReference type="AlphaFoldDB" id="A0A8J7W7M5"/>
<proteinExistence type="predicted"/>
<reference evidence="3" key="1">
    <citation type="submission" date="2021-04" db="EMBL/GenBank/DDBJ databases">
        <title>Sinoanaerobacter chloroacetimidivorans sp. nov., an obligate anaerobic bacterium isolated from anaerobic sludge.</title>
        <authorList>
            <person name="Bao Y."/>
        </authorList>
    </citation>
    <scope>NUCLEOTIDE SEQUENCE</scope>
    <source>
        <strain evidence="3">BAD-6</strain>
    </source>
</reference>
<dbReference type="Proteomes" id="UP000675664">
    <property type="component" value="Unassembled WGS sequence"/>
</dbReference>
<dbReference type="RefSeq" id="WP_227020697.1">
    <property type="nucleotide sequence ID" value="NZ_JAGSND010000038.1"/>
</dbReference>
<dbReference type="Pfam" id="PF02517">
    <property type="entry name" value="Rce1-like"/>
    <property type="match status" value="1"/>
</dbReference>
<dbReference type="InterPro" id="IPR003675">
    <property type="entry name" value="Rce1/LyrA-like_dom"/>
</dbReference>
<keyword evidence="4" id="KW-1185">Reference proteome</keyword>
<comment type="caution">
    <text evidence="3">The sequence shown here is derived from an EMBL/GenBank/DDBJ whole genome shotgun (WGS) entry which is preliminary data.</text>
</comment>
<feature type="transmembrane region" description="Helical" evidence="1">
    <location>
        <begin position="172"/>
        <end position="196"/>
    </location>
</feature>
<sequence length="245" mass="27961">MNHKLMKWNPTKELWVVLLSWMLVVLTFYISFQVITIQRVAAQFVTFGIIGIAMFGVFLPVVWTLFVMKRPLASLGIKKDKLAVSIGLCFIFSVVQYYLTLSKMILPDLHELVPLGAMALAVGFYENIFYRGWVQLKMEEFFGIIPGIFLSALIYSLYHVGYGMPADELPVLFIIGLVYSSLFRLTSNIFILYPLLTPMGALFTQIRDQLVIPFEATYGFLDVILLIVIGLAILSRRKEKKDVRI</sequence>
<keyword evidence="1" id="KW-0812">Transmembrane</keyword>
<keyword evidence="3" id="KW-0378">Hydrolase</keyword>
<keyword evidence="3" id="KW-0482">Metalloprotease</keyword>
<reference evidence="3" key="2">
    <citation type="submission" date="2021-04" db="EMBL/GenBank/DDBJ databases">
        <authorList>
            <person name="Liu J."/>
        </authorList>
    </citation>
    <scope>NUCLEOTIDE SEQUENCE</scope>
    <source>
        <strain evidence="3">BAD-6</strain>
    </source>
</reference>
<evidence type="ECO:0000313" key="4">
    <source>
        <dbReference type="Proteomes" id="UP000675664"/>
    </source>
</evidence>
<organism evidence="3 4">
    <name type="scientific">Sinanaerobacter chloroacetimidivorans</name>
    <dbReference type="NCBI Taxonomy" id="2818044"/>
    <lineage>
        <taxon>Bacteria</taxon>
        <taxon>Bacillati</taxon>
        <taxon>Bacillota</taxon>
        <taxon>Clostridia</taxon>
        <taxon>Peptostreptococcales</taxon>
        <taxon>Anaerovoracaceae</taxon>
        <taxon>Sinanaerobacter</taxon>
    </lineage>
</organism>